<feature type="transmembrane region" description="Helical" evidence="1">
    <location>
        <begin position="75"/>
        <end position="95"/>
    </location>
</feature>
<keyword evidence="1" id="KW-0472">Membrane</keyword>
<evidence type="ECO:0000256" key="1">
    <source>
        <dbReference type="SAM" id="Phobius"/>
    </source>
</evidence>
<reference evidence="2 3" key="3">
    <citation type="journal article" date="2013" name="Rice">
        <title>Improvement of the Oryza sativa Nipponbare reference genome using next generation sequence and optical map data.</title>
        <authorList>
            <person name="Kawahara Y."/>
            <person name="de la Bastide M."/>
            <person name="Hamilton J.P."/>
            <person name="Kanamori H."/>
            <person name="McCombie W.R."/>
            <person name="Ouyang S."/>
            <person name="Schwartz D.C."/>
            <person name="Tanaka T."/>
            <person name="Wu J."/>
            <person name="Zhou S."/>
            <person name="Childs K.L."/>
            <person name="Davidson R.M."/>
            <person name="Lin H."/>
            <person name="Quesada-Ocampo L."/>
            <person name="Vaillancourt B."/>
            <person name="Sakai H."/>
            <person name="Lee S.S."/>
            <person name="Kim J."/>
            <person name="Numa H."/>
            <person name="Itoh T."/>
            <person name="Buell C.R."/>
            <person name="Matsumoto T."/>
        </authorList>
    </citation>
    <scope>NUCLEOTIDE SEQUENCE [LARGE SCALE GENOMIC DNA]</scope>
    <source>
        <strain evidence="3">cv. Nipponbare</strain>
    </source>
</reference>
<dbReference type="PaxDb" id="39947-A0A0P0XF17"/>
<accession>A0A0P0XF17</accession>
<sequence>MNSSISLCTTIFDFLMATTCRSIIPLYTTPCPPSPTSRVLSKLFVAFSSSSKLMIILSAKYVFRDINCCNSNPWFCVKNLSLIFFILCSLSLLTMKGAAKPRSRSNEP</sequence>
<name>A0A0P0XF17_ORYSJ</name>
<proteinExistence type="predicted"/>
<gene>
    <name evidence="2" type="ordered locus">Os08g0378250</name>
    <name evidence="2" type="ORF">OSNPB_080378250</name>
</gene>
<dbReference type="Proteomes" id="UP000059680">
    <property type="component" value="Chromosome 8"/>
</dbReference>
<keyword evidence="3" id="KW-1185">Reference proteome</keyword>
<dbReference type="InParanoid" id="A0A0P0XF17"/>
<feature type="non-terminal residue" evidence="2">
    <location>
        <position position="108"/>
    </location>
</feature>
<reference evidence="3" key="1">
    <citation type="journal article" date="2005" name="Nature">
        <title>The map-based sequence of the rice genome.</title>
        <authorList>
            <consortium name="International rice genome sequencing project (IRGSP)"/>
            <person name="Matsumoto T."/>
            <person name="Wu J."/>
            <person name="Kanamori H."/>
            <person name="Katayose Y."/>
            <person name="Fujisawa M."/>
            <person name="Namiki N."/>
            <person name="Mizuno H."/>
            <person name="Yamamoto K."/>
            <person name="Antonio B.A."/>
            <person name="Baba T."/>
            <person name="Sakata K."/>
            <person name="Nagamura Y."/>
            <person name="Aoki H."/>
            <person name="Arikawa K."/>
            <person name="Arita K."/>
            <person name="Bito T."/>
            <person name="Chiden Y."/>
            <person name="Fujitsuka N."/>
            <person name="Fukunaka R."/>
            <person name="Hamada M."/>
            <person name="Harada C."/>
            <person name="Hayashi A."/>
            <person name="Hijishita S."/>
            <person name="Honda M."/>
            <person name="Hosokawa S."/>
            <person name="Ichikawa Y."/>
            <person name="Idonuma A."/>
            <person name="Iijima M."/>
            <person name="Ikeda M."/>
            <person name="Ikeno M."/>
            <person name="Ito K."/>
            <person name="Ito S."/>
            <person name="Ito T."/>
            <person name="Ito Y."/>
            <person name="Ito Y."/>
            <person name="Iwabuchi A."/>
            <person name="Kamiya K."/>
            <person name="Karasawa W."/>
            <person name="Kurita K."/>
            <person name="Katagiri S."/>
            <person name="Kikuta A."/>
            <person name="Kobayashi H."/>
            <person name="Kobayashi N."/>
            <person name="Machita K."/>
            <person name="Maehara T."/>
            <person name="Masukawa M."/>
            <person name="Mizubayashi T."/>
            <person name="Mukai Y."/>
            <person name="Nagasaki H."/>
            <person name="Nagata Y."/>
            <person name="Naito S."/>
            <person name="Nakashima M."/>
            <person name="Nakama Y."/>
            <person name="Nakamichi Y."/>
            <person name="Nakamura M."/>
            <person name="Meguro A."/>
            <person name="Negishi M."/>
            <person name="Ohta I."/>
            <person name="Ohta T."/>
            <person name="Okamoto M."/>
            <person name="Ono N."/>
            <person name="Saji S."/>
            <person name="Sakaguchi M."/>
            <person name="Sakai K."/>
            <person name="Shibata M."/>
            <person name="Shimokawa T."/>
            <person name="Song J."/>
            <person name="Takazaki Y."/>
            <person name="Terasawa K."/>
            <person name="Tsugane M."/>
            <person name="Tsuji K."/>
            <person name="Ueda S."/>
            <person name="Waki K."/>
            <person name="Yamagata H."/>
            <person name="Yamamoto M."/>
            <person name="Yamamoto S."/>
            <person name="Yamane H."/>
            <person name="Yoshiki S."/>
            <person name="Yoshihara R."/>
            <person name="Yukawa K."/>
            <person name="Zhong H."/>
            <person name="Yano M."/>
            <person name="Yuan Q."/>
            <person name="Ouyang S."/>
            <person name="Liu J."/>
            <person name="Jones K.M."/>
            <person name="Gansberger K."/>
            <person name="Moffat K."/>
            <person name="Hill J."/>
            <person name="Bera J."/>
            <person name="Fadrosh D."/>
            <person name="Jin S."/>
            <person name="Johri S."/>
            <person name="Kim M."/>
            <person name="Overton L."/>
            <person name="Reardon M."/>
            <person name="Tsitrin T."/>
            <person name="Vuong H."/>
            <person name="Weaver B."/>
            <person name="Ciecko A."/>
            <person name="Tallon L."/>
            <person name="Jackson J."/>
            <person name="Pai G."/>
            <person name="Aken S.V."/>
            <person name="Utterback T."/>
            <person name="Reidmuller S."/>
            <person name="Feldblyum T."/>
            <person name="Hsiao J."/>
            <person name="Zismann V."/>
            <person name="Iobst S."/>
            <person name="de Vazeille A.R."/>
            <person name="Buell C.R."/>
            <person name="Ying K."/>
            <person name="Li Y."/>
            <person name="Lu T."/>
            <person name="Huang Y."/>
            <person name="Zhao Q."/>
            <person name="Feng Q."/>
            <person name="Zhang L."/>
            <person name="Zhu J."/>
            <person name="Weng Q."/>
            <person name="Mu J."/>
            <person name="Lu Y."/>
            <person name="Fan D."/>
            <person name="Liu Y."/>
            <person name="Guan J."/>
            <person name="Zhang Y."/>
            <person name="Yu S."/>
            <person name="Liu X."/>
            <person name="Zhang Y."/>
            <person name="Hong G."/>
            <person name="Han B."/>
            <person name="Choisne N."/>
            <person name="Demange N."/>
            <person name="Orjeda G."/>
            <person name="Samain S."/>
            <person name="Cattolico L."/>
            <person name="Pelletier E."/>
            <person name="Couloux A."/>
            <person name="Segurens B."/>
            <person name="Wincker P."/>
            <person name="D'Hont A."/>
            <person name="Scarpelli C."/>
            <person name="Weissenbach J."/>
            <person name="Salanoubat M."/>
            <person name="Quetier F."/>
            <person name="Yu Y."/>
            <person name="Kim H.R."/>
            <person name="Rambo T."/>
            <person name="Currie J."/>
            <person name="Collura K."/>
            <person name="Luo M."/>
            <person name="Yang T."/>
            <person name="Ammiraju J.S.S."/>
            <person name="Engler F."/>
            <person name="Soderlund C."/>
            <person name="Wing R.A."/>
            <person name="Palmer L.E."/>
            <person name="de la Bastide M."/>
            <person name="Spiegel L."/>
            <person name="Nascimento L."/>
            <person name="Zutavern T."/>
            <person name="O'Shaughnessy A."/>
            <person name="Dike S."/>
            <person name="Dedhia N."/>
            <person name="Preston R."/>
            <person name="Balija V."/>
            <person name="McCombie W.R."/>
            <person name="Chow T."/>
            <person name="Chen H."/>
            <person name="Chung M."/>
            <person name="Chen C."/>
            <person name="Shaw J."/>
            <person name="Wu H."/>
            <person name="Hsiao K."/>
            <person name="Chao Y."/>
            <person name="Chu M."/>
            <person name="Cheng C."/>
            <person name="Hour A."/>
            <person name="Lee P."/>
            <person name="Lin S."/>
            <person name="Lin Y."/>
            <person name="Liou J."/>
            <person name="Liu S."/>
            <person name="Hsing Y."/>
            <person name="Raghuvanshi S."/>
            <person name="Mohanty A."/>
            <person name="Bharti A.K."/>
            <person name="Gaur A."/>
            <person name="Gupta V."/>
            <person name="Kumar D."/>
            <person name="Ravi V."/>
            <person name="Vij S."/>
            <person name="Kapur A."/>
            <person name="Khurana P."/>
            <person name="Khurana P."/>
            <person name="Khurana J.P."/>
            <person name="Tyagi A.K."/>
            <person name="Gaikwad K."/>
            <person name="Singh A."/>
            <person name="Dalal V."/>
            <person name="Srivastava S."/>
            <person name="Dixit A."/>
            <person name="Pal A.K."/>
            <person name="Ghazi I.A."/>
            <person name="Yadav M."/>
            <person name="Pandit A."/>
            <person name="Bhargava A."/>
            <person name="Sureshbabu K."/>
            <person name="Batra K."/>
            <person name="Sharma T.R."/>
            <person name="Mohapatra T."/>
            <person name="Singh N.K."/>
            <person name="Messing J."/>
            <person name="Nelson A.B."/>
            <person name="Fuks G."/>
            <person name="Kavchok S."/>
            <person name="Keizer G."/>
            <person name="Linton E."/>
            <person name="Llaca V."/>
            <person name="Song R."/>
            <person name="Tanyolac B."/>
            <person name="Young S."/>
            <person name="Ho-Il K."/>
            <person name="Hahn J.H."/>
            <person name="Sangsakoo G."/>
            <person name="Vanavichit A."/>
            <person name="de Mattos Luiz.A.T."/>
            <person name="Zimmer P.D."/>
            <person name="Malone G."/>
            <person name="Dellagostin O."/>
            <person name="de Oliveira A.C."/>
            <person name="Bevan M."/>
            <person name="Bancroft I."/>
            <person name="Minx P."/>
            <person name="Cordum H."/>
            <person name="Wilson R."/>
            <person name="Cheng Z."/>
            <person name="Jin W."/>
            <person name="Jiang J."/>
            <person name="Leong S.A."/>
            <person name="Iwama H."/>
            <person name="Gojobori T."/>
            <person name="Itoh T."/>
            <person name="Niimura Y."/>
            <person name="Fujii Y."/>
            <person name="Habara T."/>
            <person name="Sakai H."/>
            <person name="Sato Y."/>
            <person name="Wilson G."/>
            <person name="Kumar K."/>
            <person name="McCouch S."/>
            <person name="Juretic N."/>
            <person name="Hoen D."/>
            <person name="Wright S."/>
            <person name="Bruskiewich R."/>
            <person name="Bureau T."/>
            <person name="Miyao A."/>
            <person name="Hirochika H."/>
            <person name="Nishikawa T."/>
            <person name="Kadowaki K."/>
            <person name="Sugiura M."/>
            <person name="Burr B."/>
            <person name="Sasaki T."/>
        </authorList>
    </citation>
    <scope>NUCLEOTIDE SEQUENCE [LARGE SCALE GENOMIC DNA]</scope>
    <source>
        <strain evidence="3">cv. Nipponbare</strain>
    </source>
</reference>
<keyword evidence="1" id="KW-0812">Transmembrane</keyword>
<evidence type="ECO:0000313" key="3">
    <source>
        <dbReference type="Proteomes" id="UP000059680"/>
    </source>
</evidence>
<dbReference type="EMBL" id="AP014964">
    <property type="protein sequence ID" value="BAT05211.1"/>
    <property type="molecule type" value="Genomic_DNA"/>
</dbReference>
<reference evidence="2 3" key="2">
    <citation type="journal article" date="2013" name="Plant Cell Physiol.">
        <title>Rice Annotation Project Database (RAP-DB): an integrative and interactive database for rice genomics.</title>
        <authorList>
            <person name="Sakai H."/>
            <person name="Lee S.S."/>
            <person name="Tanaka T."/>
            <person name="Numa H."/>
            <person name="Kim J."/>
            <person name="Kawahara Y."/>
            <person name="Wakimoto H."/>
            <person name="Yang C.C."/>
            <person name="Iwamoto M."/>
            <person name="Abe T."/>
            <person name="Yamada Y."/>
            <person name="Muto A."/>
            <person name="Inokuchi H."/>
            <person name="Ikemura T."/>
            <person name="Matsumoto T."/>
            <person name="Sasaki T."/>
            <person name="Itoh T."/>
        </authorList>
    </citation>
    <scope>NUCLEOTIDE SEQUENCE [LARGE SCALE GENOMIC DNA]</scope>
    <source>
        <strain evidence="3">cv. Nipponbare</strain>
    </source>
</reference>
<keyword evidence="1" id="KW-1133">Transmembrane helix</keyword>
<protein>
    <submittedName>
        <fullName evidence="2">Os08g0378250 protein</fullName>
    </submittedName>
</protein>
<dbReference type="Gramene" id="Os08t0378250-00">
    <property type="protein sequence ID" value="Os08t0378250-00"/>
    <property type="gene ID" value="Os08g0378250"/>
</dbReference>
<dbReference type="AlphaFoldDB" id="A0A0P0XF17"/>
<evidence type="ECO:0000313" key="2">
    <source>
        <dbReference type="EMBL" id="BAT05211.1"/>
    </source>
</evidence>
<organism evidence="2 3">
    <name type="scientific">Oryza sativa subsp. japonica</name>
    <name type="common">Rice</name>
    <dbReference type="NCBI Taxonomy" id="39947"/>
    <lineage>
        <taxon>Eukaryota</taxon>
        <taxon>Viridiplantae</taxon>
        <taxon>Streptophyta</taxon>
        <taxon>Embryophyta</taxon>
        <taxon>Tracheophyta</taxon>
        <taxon>Spermatophyta</taxon>
        <taxon>Magnoliopsida</taxon>
        <taxon>Liliopsida</taxon>
        <taxon>Poales</taxon>
        <taxon>Poaceae</taxon>
        <taxon>BOP clade</taxon>
        <taxon>Oryzoideae</taxon>
        <taxon>Oryzeae</taxon>
        <taxon>Oryzinae</taxon>
        <taxon>Oryza</taxon>
        <taxon>Oryza sativa</taxon>
    </lineage>
</organism>